<evidence type="ECO:0000256" key="3">
    <source>
        <dbReference type="SAM" id="Phobius"/>
    </source>
</evidence>
<feature type="transmembrane region" description="Helical" evidence="3">
    <location>
        <begin position="287"/>
        <end position="307"/>
    </location>
</feature>
<dbReference type="Pfam" id="PF03088">
    <property type="entry name" value="Str_synth"/>
    <property type="match status" value="2"/>
</dbReference>
<dbReference type="Proteomes" id="UP000811609">
    <property type="component" value="Chromosome 7"/>
</dbReference>
<keyword evidence="1" id="KW-0597">Phosphoprotein</keyword>
<dbReference type="EMBL" id="CM031815">
    <property type="protein sequence ID" value="KAG6646361.1"/>
    <property type="molecule type" value="Genomic_DNA"/>
</dbReference>
<feature type="domain" description="Strictosidine synthase conserved region" evidence="4">
    <location>
        <begin position="509"/>
        <end position="595"/>
    </location>
</feature>
<gene>
    <name evidence="5" type="ORF">CIPAW_07G004300</name>
</gene>
<name>A0A8T1PY60_CARIL</name>
<organism evidence="5 6">
    <name type="scientific">Carya illinoinensis</name>
    <name type="common">Pecan</name>
    <dbReference type="NCBI Taxonomy" id="32201"/>
    <lineage>
        <taxon>Eukaryota</taxon>
        <taxon>Viridiplantae</taxon>
        <taxon>Streptophyta</taxon>
        <taxon>Embryophyta</taxon>
        <taxon>Tracheophyta</taxon>
        <taxon>Spermatophyta</taxon>
        <taxon>Magnoliopsida</taxon>
        <taxon>eudicotyledons</taxon>
        <taxon>Gunneridae</taxon>
        <taxon>Pentapetalae</taxon>
        <taxon>rosids</taxon>
        <taxon>fabids</taxon>
        <taxon>Fagales</taxon>
        <taxon>Juglandaceae</taxon>
        <taxon>Carya</taxon>
    </lineage>
</organism>
<feature type="transmembrane region" description="Helical" evidence="3">
    <location>
        <begin position="384"/>
        <end position="405"/>
    </location>
</feature>
<dbReference type="GO" id="GO:0016787">
    <property type="term" value="F:hydrolase activity"/>
    <property type="evidence" value="ECO:0007669"/>
    <property type="project" value="TreeGrafter"/>
</dbReference>
<keyword evidence="3" id="KW-1133">Transmembrane helix</keyword>
<keyword evidence="3" id="KW-0812">Transmembrane</keyword>
<keyword evidence="3" id="KW-0472">Membrane</keyword>
<dbReference type="Pfam" id="PF20067">
    <property type="entry name" value="SSL_N"/>
    <property type="match status" value="1"/>
</dbReference>
<keyword evidence="2" id="KW-0325">Glycoprotein</keyword>
<dbReference type="GO" id="GO:0012505">
    <property type="term" value="C:endomembrane system"/>
    <property type="evidence" value="ECO:0007669"/>
    <property type="project" value="TreeGrafter"/>
</dbReference>
<evidence type="ECO:0000256" key="1">
    <source>
        <dbReference type="ARBA" id="ARBA00022553"/>
    </source>
</evidence>
<keyword evidence="6" id="KW-1185">Reference proteome</keyword>
<evidence type="ECO:0000313" key="5">
    <source>
        <dbReference type="EMBL" id="KAG6646361.1"/>
    </source>
</evidence>
<protein>
    <recommendedName>
        <fullName evidence="4">Strictosidine synthase conserved region domain-containing protein</fullName>
    </recommendedName>
</protein>
<feature type="transmembrane region" description="Helical" evidence="3">
    <location>
        <begin position="21"/>
        <end position="44"/>
    </location>
</feature>
<sequence>MADSKNLHSASRNKASSEKKATWSFTVFMAVLLPIFAAIVIYQLDSFDPAPLPPDLLTRYVISVPASNNRMLRGSEPLGAGHLLGPEDVPYDPISGVIYTGCADGWISRVTLNDSTVQKWINTGGRPLGIAVVRDDEVWVADPVKGLLKVKAADGTVELLTDEAEGQKFGTTDAVDVADNGMVYFTDASYKYGLHEFIWDFLEGKPHGRLLSYDPATKKTKVLVRNLYFANGVAVSPDQNYVIFCETLARRCRKYHIQGKEKGKVTEFIDHLPGMPDNIRYDGDGRYWIALATAPTLSWYLAFRYPFIRKFIAIMEKYIGRPNMEKNGGALAVDLEGKPTAHYYDPGLSLVSSAIKIGHHLYCGSLNLHSASRNKASSEKQNRWSFTVFMAVLLPIFAAIVMYQLDSFDPAPLPPDLLTRYVISVPASNNRMLRGSEPLDGWISRVTLNDSTVQKWINTGGRPLGIAVVRDDEVWVADPVKGLLKVKAADGTVELLTDEAEGQKFGTTDAVDVADDGMVYFTDASYKYGLHEFIWDFLEGKPHGRLLSYDPVTKRTKVLVRNLYYANGVAVSPDQNYVIFCETLARRCRKYHIQGKEKGKVTEFIDHLPKNSGCNRVEQSACKRLR</sequence>
<dbReference type="PANTHER" id="PTHR10426:SF88">
    <property type="entry name" value="ADIPOCYTE PLASMA MEMBRANE-ASSOCIATED PROTEIN HEMOMUCIN-RELATED"/>
    <property type="match status" value="1"/>
</dbReference>
<proteinExistence type="predicted"/>
<evidence type="ECO:0000259" key="4">
    <source>
        <dbReference type="Pfam" id="PF03088"/>
    </source>
</evidence>
<feature type="domain" description="Strictosidine synthase conserved region" evidence="4">
    <location>
        <begin position="173"/>
        <end position="259"/>
    </location>
</feature>
<dbReference type="InterPro" id="IPR018119">
    <property type="entry name" value="Strictosidine_synth_cons-reg"/>
</dbReference>
<evidence type="ECO:0000256" key="2">
    <source>
        <dbReference type="ARBA" id="ARBA00023180"/>
    </source>
</evidence>
<reference evidence="5" key="1">
    <citation type="submission" date="2020-12" db="EMBL/GenBank/DDBJ databases">
        <title>WGS assembly of Carya illinoinensis cv. Pawnee.</title>
        <authorList>
            <person name="Platts A."/>
            <person name="Shu S."/>
            <person name="Wright S."/>
            <person name="Barry K."/>
            <person name="Edger P."/>
            <person name="Pires J.C."/>
            <person name="Schmutz J."/>
        </authorList>
    </citation>
    <scope>NUCLEOTIDE SEQUENCE</scope>
    <source>
        <tissue evidence="5">Leaf</tissue>
    </source>
</reference>
<dbReference type="AlphaFoldDB" id="A0A8T1PY60"/>
<comment type="caution">
    <text evidence="5">The sequence shown here is derived from an EMBL/GenBank/DDBJ whole genome shotgun (WGS) entry which is preliminary data.</text>
</comment>
<evidence type="ECO:0000313" key="6">
    <source>
        <dbReference type="Proteomes" id="UP000811609"/>
    </source>
</evidence>
<dbReference type="PANTHER" id="PTHR10426">
    <property type="entry name" value="STRICTOSIDINE SYNTHASE-RELATED"/>
    <property type="match status" value="1"/>
</dbReference>
<accession>A0A8T1PY60</accession>